<dbReference type="Pfam" id="PF00025">
    <property type="entry name" value="Arf"/>
    <property type="match status" value="1"/>
</dbReference>
<dbReference type="GO" id="GO:0005525">
    <property type="term" value="F:GTP binding"/>
    <property type="evidence" value="ECO:0007669"/>
    <property type="project" value="UniProtKB-KW"/>
</dbReference>
<reference evidence="3 4" key="1">
    <citation type="journal article" date="2010" name="J. Bacteriol.">
        <title>Genome sequence of Lentisphaera araneosa HTCC2155T, the type species of the order Lentisphaerales in the phylum Lentisphaerae.</title>
        <authorList>
            <person name="Thrash J.C."/>
            <person name="Cho J.C."/>
            <person name="Vergin K.L."/>
            <person name="Morris R.M."/>
            <person name="Giovannoni S.J."/>
        </authorList>
    </citation>
    <scope>NUCLEOTIDE SEQUENCE [LARGE SCALE GENOMIC DNA]</scope>
    <source>
        <strain evidence="3 4">HTCC2155</strain>
    </source>
</reference>
<sequence length="200" mass="22489">MAVVNYAKKEIQFKIVYYGPGLCGKTTNLQIVHEKMPGDAKGKMSSLATSQDRTLFFDFLPLKSDAIEGYTTKFQMYTVPGQVKYNSTRKLVLRNCDGVVFVADSQVKKMPENIESLQNLDENLKEQGSSIDEMPLVFQYNKRDMKNVAPVEYMDFLINNGPIRMPVVNGVACDGEGVFDTLNAISKLVLHDFIQKKNQG</sequence>
<dbReference type="eggNOG" id="COG1100">
    <property type="taxonomic scope" value="Bacteria"/>
</dbReference>
<name>A6DTW3_9BACT</name>
<comment type="caution">
    <text evidence="3">The sequence shown here is derived from an EMBL/GenBank/DDBJ whole genome shotgun (WGS) entry which is preliminary data.</text>
</comment>
<keyword evidence="1" id="KW-0547">Nucleotide-binding</keyword>
<keyword evidence="4" id="KW-1185">Reference proteome</keyword>
<accession>A6DTW3</accession>
<dbReference type="PANTHER" id="PTHR42708">
    <property type="entry name" value="ATP/GTP-BINDING PROTEIN-RELATED"/>
    <property type="match status" value="1"/>
</dbReference>
<evidence type="ECO:0000313" key="4">
    <source>
        <dbReference type="Proteomes" id="UP000004947"/>
    </source>
</evidence>
<dbReference type="AlphaFoldDB" id="A6DTW3"/>
<dbReference type="InterPro" id="IPR052705">
    <property type="entry name" value="Gliding_Motility_GTPase"/>
</dbReference>
<evidence type="ECO:0000256" key="1">
    <source>
        <dbReference type="ARBA" id="ARBA00022741"/>
    </source>
</evidence>
<evidence type="ECO:0000256" key="2">
    <source>
        <dbReference type="ARBA" id="ARBA00023134"/>
    </source>
</evidence>
<dbReference type="SUPFAM" id="SSF52540">
    <property type="entry name" value="P-loop containing nucleoside triphosphate hydrolases"/>
    <property type="match status" value="1"/>
</dbReference>
<dbReference type="InterPro" id="IPR006689">
    <property type="entry name" value="Small_GTPase_ARF/SAR"/>
</dbReference>
<dbReference type="Gene3D" id="3.40.50.300">
    <property type="entry name" value="P-loop containing nucleotide triphosphate hydrolases"/>
    <property type="match status" value="1"/>
</dbReference>
<dbReference type="GO" id="GO:0003924">
    <property type="term" value="F:GTPase activity"/>
    <property type="evidence" value="ECO:0007669"/>
    <property type="project" value="InterPro"/>
</dbReference>
<dbReference type="EMBL" id="ABCK01000042">
    <property type="protein sequence ID" value="EDM24932.1"/>
    <property type="molecule type" value="Genomic_DNA"/>
</dbReference>
<dbReference type="InterPro" id="IPR027417">
    <property type="entry name" value="P-loop_NTPase"/>
</dbReference>
<organism evidence="3 4">
    <name type="scientific">Lentisphaera araneosa HTCC2155</name>
    <dbReference type="NCBI Taxonomy" id="313628"/>
    <lineage>
        <taxon>Bacteria</taxon>
        <taxon>Pseudomonadati</taxon>
        <taxon>Lentisphaerota</taxon>
        <taxon>Lentisphaeria</taxon>
        <taxon>Lentisphaerales</taxon>
        <taxon>Lentisphaeraceae</taxon>
        <taxon>Lentisphaera</taxon>
    </lineage>
</organism>
<gene>
    <name evidence="3" type="ORF">LNTAR_04086</name>
</gene>
<proteinExistence type="predicted"/>
<dbReference type="PANTHER" id="PTHR42708:SF1">
    <property type="entry name" value="GLIDING MOTILITY PROTEIN MGLA"/>
    <property type="match status" value="1"/>
</dbReference>
<evidence type="ECO:0000313" key="3">
    <source>
        <dbReference type="EMBL" id="EDM24932.1"/>
    </source>
</evidence>
<dbReference type="Proteomes" id="UP000004947">
    <property type="component" value="Unassembled WGS sequence"/>
</dbReference>
<protein>
    <submittedName>
        <fullName evidence="3">MglA protein</fullName>
    </submittedName>
</protein>
<dbReference type="OrthoDB" id="9779858at2"/>
<keyword evidence="2" id="KW-0342">GTP-binding</keyword>
<dbReference type="CDD" id="cd00882">
    <property type="entry name" value="Ras_like_GTPase"/>
    <property type="match status" value="1"/>
</dbReference>
<dbReference type="STRING" id="313628.LNTAR_04086"/>
<dbReference type="RefSeq" id="WP_007281255.1">
    <property type="nucleotide sequence ID" value="NZ_ABCK01000042.1"/>
</dbReference>